<evidence type="ECO:0000256" key="3">
    <source>
        <dbReference type="ARBA" id="ARBA00046271"/>
    </source>
</evidence>
<keyword evidence="1" id="KW-0472">Membrane</keyword>
<evidence type="ECO:0000259" key="5">
    <source>
        <dbReference type="Pfam" id="PF13872"/>
    </source>
</evidence>
<keyword evidence="2" id="KW-0576">Peroxisome</keyword>
<dbReference type="OrthoDB" id="429919at2759"/>
<dbReference type="InterPro" id="IPR027417">
    <property type="entry name" value="P-loop_NTPase"/>
</dbReference>
<name>A0A813HJT0_POLGL</name>
<keyword evidence="7" id="KW-1185">Reference proteome</keyword>
<evidence type="ECO:0000313" key="6">
    <source>
        <dbReference type="EMBL" id="CAE8638002.1"/>
    </source>
</evidence>
<feature type="region of interest" description="Disordered" evidence="4">
    <location>
        <begin position="512"/>
        <end position="545"/>
    </location>
</feature>
<feature type="compositionally biased region" description="Acidic residues" evidence="4">
    <location>
        <begin position="530"/>
        <end position="545"/>
    </location>
</feature>
<dbReference type="Gene3D" id="3.40.50.300">
    <property type="entry name" value="P-loop containing nucleotide triphosphate hydrolases"/>
    <property type="match status" value="1"/>
</dbReference>
<proteinExistence type="predicted"/>
<dbReference type="AlphaFoldDB" id="A0A813HJT0"/>
<dbReference type="InterPro" id="IPR032675">
    <property type="entry name" value="LRR_dom_sf"/>
</dbReference>
<dbReference type="PANTHER" id="PTHR12706:SF30">
    <property type="entry name" value="PROTEIN STRAWBERRY NOTCH-RELATED"/>
    <property type="match status" value="1"/>
</dbReference>
<evidence type="ECO:0000313" key="7">
    <source>
        <dbReference type="Proteomes" id="UP000654075"/>
    </source>
</evidence>
<dbReference type="EMBL" id="CAJNNV010031838">
    <property type="protein sequence ID" value="CAE8638002.1"/>
    <property type="molecule type" value="Genomic_DNA"/>
</dbReference>
<dbReference type="Proteomes" id="UP000654075">
    <property type="component" value="Unassembled WGS sequence"/>
</dbReference>
<evidence type="ECO:0000256" key="2">
    <source>
        <dbReference type="ARBA" id="ARBA00023140"/>
    </source>
</evidence>
<dbReference type="InterPro" id="IPR039187">
    <property type="entry name" value="SNO_AAA"/>
</dbReference>
<dbReference type="GO" id="GO:0042393">
    <property type="term" value="F:histone binding"/>
    <property type="evidence" value="ECO:0007669"/>
    <property type="project" value="TreeGrafter"/>
</dbReference>
<comment type="subcellular location">
    <subcellularLocation>
        <location evidence="3">Peroxisome membrane</location>
    </subcellularLocation>
</comment>
<evidence type="ECO:0000256" key="4">
    <source>
        <dbReference type="SAM" id="MobiDB-lite"/>
    </source>
</evidence>
<dbReference type="Gene3D" id="3.80.10.10">
    <property type="entry name" value="Ribonuclease Inhibitor"/>
    <property type="match status" value="2"/>
</dbReference>
<dbReference type="InterPro" id="IPR008733">
    <property type="entry name" value="PEX11"/>
</dbReference>
<feature type="domain" description="Strawberry notch AAA" evidence="5">
    <location>
        <begin position="567"/>
        <end position="900"/>
    </location>
</feature>
<organism evidence="6 7">
    <name type="scientific">Polarella glacialis</name>
    <name type="common">Dinoflagellate</name>
    <dbReference type="NCBI Taxonomy" id="89957"/>
    <lineage>
        <taxon>Eukaryota</taxon>
        <taxon>Sar</taxon>
        <taxon>Alveolata</taxon>
        <taxon>Dinophyceae</taxon>
        <taxon>Suessiales</taxon>
        <taxon>Suessiaceae</taxon>
        <taxon>Polarella</taxon>
    </lineage>
</organism>
<dbReference type="GO" id="GO:0005634">
    <property type="term" value="C:nucleus"/>
    <property type="evidence" value="ECO:0007669"/>
    <property type="project" value="TreeGrafter"/>
</dbReference>
<dbReference type="Pfam" id="PF13872">
    <property type="entry name" value="AAA_34"/>
    <property type="match status" value="1"/>
</dbReference>
<dbReference type="SUPFAM" id="SSF52540">
    <property type="entry name" value="P-loop containing nucleoside triphosphate hydrolases"/>
    <property type="match status" value="1"/>
</dbReference>
<feature type="compositionally biased region" description="Basic and acidic residues" evidence="4">
    <location>
        <begin position="512"/>
        <end position="529"/>
    </location>
</feature>
<dbReference type="GO" id="GO:0005778">
    <property type="term" value="C:peroxisomal membrane"/>
    <property type="evidence" value="ECO:0007669"/>
    <property type="project" value="UniProtKB-SubCell"/>
</dbReference>
<reference evidence="6" key="1">
    <citation type="submission" date="2021-02" db="EMBL/GenBank/DDBJ databases">
        <authorList>
            <person name="Dougan E. K."/>
            <person name="Rhodes N."/>
            <person name="Thang M."/>
            <person name="Chan C."/>
        </authorList>
    </citation>
    <scope>NUCLEOTIDE SEQUENCE</scope>
</reference>
<dbReference type="GO" id="GO:0016559">
    <property type="term" value="P:peroxisome fission"/>
    <property type="evidence" value="ECO:0007669"/>
    <property type="project" value="InterPro"/>
</dbReference>
<dbReference type="GO" id="GO:0031490">
    <property type="term" value="F:chromatin DNA binding"/>
    <property type="evidence" value="ECO:0007669"/>
    <property type="project" value="TreeGrafter"/>
</dbReference>
<dbReference type="Pfam" id="PF05648">
    <property type="entry name" value="PEX11"/>
    <property type="match status" value="1"/>
</dbReference>
<protein>
    <recommendedName>
        <fullName evidence="5">Strawberry notch AAA domain-containing protein</fullName>
    </recommendedName>
</protein>
<accession>A0A813HJT0</accession>
<dbReference type="InterPro" id="IPR026741">
    <property type="entry name" value="SNO"/>
</dbReference>
<evidence type="ECO:0000256" key="1">
    <source>
        <dbReference type="ARBA" id="ARBA00023136"/>
    </source>
</evidence>
<sequence>MAKRKRAKRAHAGQGEPACQDVASSGLLLANALILEQVAGFLPTEVPRWPQLSRPVRCALDADMVWRQAFGQHMDFSGQKIGLDGALALARRFPQTGMQCISMALDFCDIGAAGVHAIAQRLSKVKFLTLQFENCALFTDAEAVALTMHFAVDLQSLRLGLKGCGMTTAGARAIAKKLPSNMFLLSLLLNSSNIGTRGFYALAQSLPPELFILELNPGMDVDDAGLRMFADNLSANLVGLTFNLDDCSAISDASLQHLFSCLPTKATQITLGICCEEEAEQLSNQALIVLADRLRACKKLRFLDLCVSQGAFDDDGVESLSFSLKRLKNLKILKIMFMSCGEISNAAALDLAENLPEKLMELKLSFFRCTFFDEHDPVDLLPIITSLPQQLLSLTLNFGHCCLIVAPDGMPQLCPGYLPPSLETLDLKLADSGVSVGELRLLLRRLPTSLVVLKLDLSGLHLQDLGARCILCELVLWGWERLQELVITFRGCGVSADVAVYPGLPGGRKLENPLEAKSLEVREERRDPEADVADDGDPAEDDDDAADSRRVAVFFRSAILPDDLGKDHPDPLCEPRAIRDTAPEPLGPDDDLRVPHSMIDQGLLSSPQIESVALAARRFRRTLAGGARCGFLLGDGTGCGKGRCISALILDQWNRGGRRHVWLSATTDLYQDAVRDLGDLQTGIPVCNLSRVKASAALDEQQHGGPELAKLGKEKDGVLFLTYTLLTAGRGGSGSADPQTTRFGQLLAWLRHHHAKGNGLIVLDEAHKAKNLDAGTRCAVLVEELQRACPGCAVLYATATGATEVCHMQYMVRLGLWGTAADCEEVGSAAEQAVTLKSPFPDFRAFRDLVTKGGVAAMELVAVQLRLSGSLSCRSLAFSGVKFDLVTAVLSEEDQEQYDKSVELWQASVISDKLRNRRQSLLTSLVTSDSSTVASAPLVASAPEVVVELCSKPAWTEPREDGLLSFSLPRIPLSDHRLDLRSATSLISSAQSREKCLKILRYFARLFAYVMVSASSFLELGSFDIELVTMWSARALTLAKSISQARRFFKFFRWIKHFEDVAAVHSERNRWMAALMWISILCNLTADLSEDLCSLERLGFLAPGTLPAGTELNANRFQLVLAVVEICLAATRHRRLQGLRAEDSSLATCRRLAMARLELSKFLADLGKATWDCELSFALELVFILCGLWASLVSTHKFALRALK</sequence>
<gene>
    <name evidence="6" type="ORF">PGLA1383_LOCUS53299</name>
</gene>
<dbReference type="GO" id="GO:0006355">
    <property type="term" value="P:regulation of DNA-templated transcription"/>
    <property type="evidence" value="ECO:0007669"/>
    <property type="project" value="InterPro"/>
</dbReference>
<dbReference type="SUPFAM" id="SSF52047">
    <property type="entry name" value="RNI-like"/>
    <property type="match status" value="1"/>
</dbReference>
<dbReference type="PANTHER" id="PTHR12706">
    <property type="entry name" value="STRAWBERRY NOTCH-RELATED"/>
    <property type="match status" value="1"/>
</dbReference>
<comment type="caution">
    <text evidence="6">The sequence shown here is derived from an EMBL/GenBank/DDBJ whole genome shotgun (WGS) entry which is preliminary data.</text>
</comment>